<keyword evidence="4" id="KW-1185">Reference proteome</keyword>
<feature type="domain" description="DUF4232" evidence="2">
    <location>
        <begin position="70"/>
        <end position="206"/>
    </location>
</feature>
<organism evidence="3 4">
    <name type="scientific">Micromonospora krabiensis</name>
    <dbReference type="NCBI Taxonomy" id="307121"/>
    <lineage>
        <taxon>Bacteria</taxon>
        <taxon>Bacillati</taxon>
        <taxon>Actinomycetota</taxon>
        <taxon>Actinomycetes</taxon>
        <taxon>Micromonosporales</taxon>
        <taxon>Micromonosporaceae</taxon>
        <taxon>Micromonospora</taxon>
    </lineage>
</organism>
<evidence type="ECO:0000256" key="1">
    <source>
        <dbReference type="SAM" id="MobiDB-lite"/>
    </source>
</evidence>
<proteinExistence type="predicted"/>
<dbReference type="Proteomes" id="UP000199393">
    <property type="component" value="Chromosome I"/>
</dbReference>
<protein>
    <recommendedName>
        <fullName evidence="2">DUF4232 domain-containing protein</fullName>
    </recommendedName>
</protein>
<accession>A0A1C3N9T9</accession>
<feature type="region of interest" description="Disordered" evidence="1">
    <location>
        <begin position="1"/>
        <end position="25"/>
    </location>
</feature>
<feature type="region of interest" description="Disordered" evidence="1">
    <location>
        <begin position="46"/>
        <end position="66"/>
    </location>
</feature>
<name>A0A1C3N9T9_9ACTN</name>
<dbReference type="AlphaFoldDB" id="A0A1C3N9T9"/>
<evidence type="ECO:0000313" key="4">
    <source>
        <dbReference type="Proteomes" id="UP000199393"/>
    </source>
</evidence>
<reference evidence="4" key="1">
    <citation type="submission" date="2016-06" db="EMBL/GenBank/DDBJ databases">
        <authorList>
            <person name="Varghese N."/>
            <person name="Submissions Spin"/>
        </authorList>
    </citation>
    <scope>NUCLEOTIDE SEQUENCE [LARGE SCALE GENOMIC DNA]</scope>
    <source>
        <strain evidence="4">DSM 45344</strain>
    </source>
</reference>
<dbReference type="Pfam" id="PF14016">
    <property type="entry name" value="DUF4232"/>
    <property type="match status" value="1"/>
</dbReference>
<dbReference type="PATRIC" id="fig|307121.4.peg.4984"/>
<evidence type="ECO:0000313" key="3">
    <source>
        <dbReference type="EMBL" id="SBV29313.1"/>
    </source>
</evidence>
<evidence type="ECO:0000259" key="2">
    <source>
        <dbReference type="Pfam" id="PF14016"/>
    </source>
</evidence>
<dbReference type="EMBL" id="LT598496">
    <property type="protein sequence ID" value="SBV29313.1"/>
    <property type="molecule type" value="Genomic_DNA"/>
</dbReference>
<feature type="region of interest" description="Disordered" evidence="1">
    <location>
        <begin position="180"/>
        <end position="237"/>
    </location>
</feature>
<dbReference type="InterPro" id="IPR025326">
    <property type="entry name" value="DUF4232"/>
</dbReference>
<sequence length="237" mass="23301">MSSPQARPAPTGRTPSADPTRPVGPPAVGAVLIGVALLLGACTSPTASGGAATGEPPEPSAPAATSAATCPASGVLIRSTGSDAAMGLRALGLELVNCGATPYRLNGYPAPTVRDEQRQPIPLAVVPGATGITSGYDAPPRALTLLPGDRAIASLLWRNTVTETTAAPAEGAYLDVAPGAGQPAQAVDPDGPIDVGTTGRIGVSAWKPAERRAPAPPPAPSVTGGPPSVAPTPDSRL</sequence>
<dbReference type="RefSeq" id="WP_231921953.1">
    <property type="nucleotide sequence ID" value="NZ_JBHRWG010000004.1"/>
</dbReference>
<gene>
    <name evidence="3" type="ORF">GA0070620_4885</name>
</gene>